<dbReference type="GO" id="GO:0000776">
    <property type="term" value="C:kinetochore"/>
    <property type="evidence" value="ECO:0007669"/>
    <property type="project" value="UniProtKB-ARBA"/>
</dbReference>
<evidence type="ECO:0000313" key="11">
    <source>
        <dbReference type="Proteomes" id="UP000449547"/>
    </source>
</evidence>
<dbReference type="GO" id="GO:0099070">
    <property type="term" value="C:static microtubule bundle"/>
    <property type="evidence" value="ECO:0007669"/>
    <property type="project" value="UniProtKB-ARBA"/>
</dbReference>
<dbReference type="GO" id="GO:0030951">
    <property type="term" value="P:establishment or maintenance of microtubule cytoskeleton polarity"/>
    <property type="evidence" value="ECO:0007669"/>
    <property type="project" value="InterPro"/>
</dbReference>
<comment type="caution">
    <text evidence="10">The sequence shown here is derived from an EMBL/GenBank/DDBJ whole genome shotgun (WGS) entry which is preliminary data.</text>
</comment>
<dbReference type="InterPro" id="IPR016024">
    <property type="entry name" value="ARM-type_fold"/>
</dbReference>
<organism evidence="10 11">
    <name type="scientific">Diutina rugosa</name>
    <name type="common">Yeast</name>
    <name type="synonym">Candida rugosa</name>
    <dbReference type="NCBI Taxonomy" id="5481"/>
    <lineage>
        <taxon>Eukaryota</taxon>
        <taxon>Fungi</taxon>
        <taxon>Dikarya</taxon>
        <taxon>Ascomycota</taxon>
        <taxon>Saccharomycotina</taxon>
        <taxon>Pichiomycetes</taxon>
        <taxon>Debaryomycetaceae</taxon>
        <taxon>Diutina</taxon>
    </lineage>
</organism>
<keyword evidence="3" id="KW-0677">Repeat</keyword>
<dbReference type="GO" id="GO:0046785">
    <property type="term" value="P:microtubule polymerization"/>
    <property type="evidence" value="ECO:0007669"/>
    <property type="project" value="InterPro"/>
</dbReference>
<dbReference type="GO" id="GO:0051315">
    <property type="term" value="P:attachment of mitotic spindle microtubules to kinetochore"/>
    <property type="evidence" value="ECO:0007669"/>
    <property type="project" value="UniProtKB-ARBA"/>
</dbReference>
<dbReference type="GO" id="GO:1990571">
    <property type="term" value="P:meiotic centromere clustering"/>
    <property type="evidence" value="ECO:0007669"/>
    <property type="project" value="UniProtKB-ARBA"/>
</dbReference>
<dbReference type="PANTHER" id="PTHR12609">
    <property type="entry name" value="MICROTUBULE ASSOCIATED PROTEIN XMAP215"/>
    <property type="match status" value="1"/>
</dbReference>
<sequence length="798" mass="87696">MDSGPPKEEEDFSSGPIEERLASKHWKARLSAFEEISSKIDVSRSDDDPVFTLVSDTDIFKKGLADVNVMAQEAAYNAFVAYLRQGASSEAVARLKSRGVISVISDKGFVSSRSGTKAAAVESMMLMVEILDDSVLEDLVTATSARLAKKASGNVNAITQVVDSFGLAVISSKLLLPILPKLFAHPDRTVRAEATKLAVAMYRWMGPALPAQIFDQLKPVQQKDLQKEFDNVQGKPEQKRFTRSQQQQIEHLQQEGQQPQDSDVDMAEPDEQEFDPYAHIEPIEVLSKIPANFETELGSSKWKERKEALEAVLAVLQKAARMAPGDYAPVLRLLARCMKDANIQVVQLAAQCIECIVKGLSKDFSYASMVVGPMVDRTKEKKPSVAQALADALDAVFAVTSLATILDDTLQGMQNKTPQVKIASTNYLQRCLSTTRVAPTRQEVDAIMEVGVKLLNDSQAPIRDAASEMIGTLMKITGERELAMFLAKVDKKRVEKVHAFYESVEVNSQKTNTAPAPRAPVPVAASRASVDARTAQRPQSALPAKRQASSPAKRLNDATKRNSTGGTGSGLTRRPLLAPQLAHTTTATSRDPSPQQQRGYATSPQPTVQSINSAEREELIRLRAECETMREQLKARNREVSELQNQVHTITNERDHWRVLLEDQKAEVTRVTLSAKQRETQVMRVNSELEDARYKIAELEKQLESRSGRHSPAGAAAANVRHSRPPRVVSGDLSNRVNRLSIGSLPTTESSPTPAAYPRADFSNMGANDDSWRRAAEVTSQLKARIEKMKAGSRASLD</sequence>
<keyword evidence="2" id="KW-0963">Cytoplasm</keyword>
<feature type="repeat" description="HEAT" evidence="6">
    <location>
        <begin position="447"/>
        <end position="483"/>
    </location>
</feature>
<dbReference type="SMART" id="SM01349">
    <property type="entry name" value="TOG"/>
    <property type="match status" value="2"/>
</dbReference>
<protein>
    <recommendedName>
        <fullName evidence="9">TOG domain-containing protein</fullName>
    </recommendedName>
</protein>
<dbReference type="Gene3D" id="1.25.10.10">
    <property type="entry name" value="Leucine-rich Repeat Variant"/>
    <property type="match status" value="2"/>
</dbReference>
<feature type="region of interest" description="Disordered" evidence="8">
    <location>
        <begin position="507"/>
        <end position="609"/>
    </location>
</feature>
<feature type="coiled-coil region" evidence="7">
    <location>
        <begin position="612"/>
        <end position="653"/>
    </location>
</feature>
<dbReference type="InterPro" id="IPR045110">
    <property type="entry name" value="XMAP215"/>
</dbReference>
<evidence type="ECO:0000259" key="9">
    <source>
        <dbReference type="SMART" id="SM01349"/>
    </source>
</evidence>
<dbReference type="EMBL" id="SWFT01000117">
    <property type="protein sequence ID" value="KAA8900046.1"/>
    <property type="molecule type" value="Genomic_DNA"/>
</dbReference>
<dbReference type="Pfam" id="PF21041">
    <property type="entry name" value="XMAP215_CLASP_TOG"/>
    <property type="match status" value="2"/>
</dbReference>
<feature type="compositionally biased region" description="Basic and acidic residues" evidence="8">
    <location>
        <begin position="230"/>
        <end position="240"/>
    </location>
</feature>
<feature type="compositionally biased region" description="Low complexity" evidence="8">
    <location>
        <begin position="513"/>
        <end position="535"/>
    </location>
</feature>
<dbReference type="InterPro" id="IPR048492">
    <property type="entry name" value="Stu2_CTS"/>
</dbReference>
<keyword evidence="4" id="KW-0206">Cytoskeleton</keyword>
<dbReference type="OrthoDB" id="205662at2759"/>
<dbReference type="GO" id="GO:0051010">
    <property type="term" value="F:microtubule plus-end binding"/>
    <property type="evidence" value="ECO:0007669"/>
    <property type="project" value="InterPro"/>
</dbReference>
<dbReference type="AlphaFoldDB" id="A0A642UJ24"/>
<feature type="compositionally biased region" description="Polar residues" evidence="8">
    <location>
        <begin position="582"/>
        <end position="609"/>
    </location>
</feature>
<dbReference type="Proteomes" id="UP000449547">
    <property type="component" value="Unassembled WGS sequence"/>
</dbReference>
<evidence type="ECO:0000256" key="5">
    <source>
        <dbReference type="ARBA" id="ARBA00025722"/>
    </source>
</evidence>
<dbReference type="GO" id="GO:0044732">
    <property type="term" value="C:mitotic spindle pole body"/>
    <property type="evidence" value="ECO:0007669"/>
    <property type="project" value="UniProtKB-ARBA"/>
</dbReference>
<evidence type="ECO:0000256" key="2">
    <source>
        <dbReference type="ARBA" id="ARBA00022490"/>
    </source>
</evidence>
<dbReference type="GO" id="GO:1990498">
    <property type="term" value="C:mitotic spindle microtubule"/>
    <property type="evidence" value="ECO:0007669"/>
    <property type="project" value="UniProtKB-ARBA"/>
</dbReference>
<dbReference type="RefSeq" id="XP_034011213.1">
    <property type="nucleotide sequence ID" value="XM_034156817.1"/>
</dbReference>
<evidence type="ECO:0000256" key="1">
    <source>
        <dbReference type="ARBA" id="ARBA00004317"/>
    </source>
</evidence>
<dbReference type="InterPro" id="IPR011989">
    <property type="entry name" value="ARM-like"/>
</dbReference>
<feature type="region of interest" description="Disordered" evidence="8">
    <location>
        <begin position="703"/>
        <end position="776"/>
    </location>
</feature>
<feature type="compositionally biased region" description="Polar residues" evidence="8">
    <location>
        <begin position="744"/>
        <end position="753"/>
    </location>
</feature>
<reference evidence="10 11" key="1">
    <citation type="submission" date="2019-07" db="EMBL/GenBank/DDBJ databases">
        <title>Genome assembly of two rare yeast pathogens: Diutina rugosa and Trichomonascus ciferrii.</title>
        <authorList>
            <person name="Mixao V."/>
            <person name="Saus E."/>
            <person name="Hansen A."/>
            <person name="Lass-Flor C."/>
            <person name="Gabaldon T."/>
        </authorList>
    </citation>
    <scope>NUCLEOTIDE SEQUENCE [LARGE SCALE GENOMIC DNA]</scope>
    <source>
        <strain evidence="10 11">CBS 613</strain>
    </source>
</reference>
<dbReference type="InterPro" id="IPR021133">
    <property type="entry name" value="HEAT_type_2"/>
</dbReference>
<feature type="region of interest" description="Disordered" evidence="8">
    <location>
        <begin position="230"/>
        <end position="267"/>
    </location>
</feature>
<evidence type="ECO:0000256" key="6">
    <source>
        <dbReference type="PROSITE-ProRule" id="PRU00103"/>
    </source>
</evidence>
<dbReference type="OMA" id="HNFGCKI"/>
<comment type="similarity">
    <text evidence="5">Belongs to the TOG/XMAP215 family.</text>
</comment>
<evidence type="ECO:0000256" key="7">
    <source>
        <dbReference type="SAM" id="Coils"/>
    </source>
</evidence>
<dbReference type="FunFam" id="1.25.10.10:FF:000019">
    <property type="entry name" value="Cytoskeleton-associated protein 5"/>
    <property type="match status" value="1"/>
</dbReference>
<dbReference type="GO" id="GO:0000022">
    <property type="term" value="P:mitotic spindle elongation"/>
    <property type="evidence" value="ECO:0007669"/>
    <property type="project" value="UniProtKB-ARBA"/>
</dbReference>
<dbReference type="InterPro" id="IPR034085">
    <property type="entry name" value="TOG"/>
</dbReference>
<comment type="subcellular location">
    <subcellularLocation>
        <location evidence="1">Cytoplasm</location>
        <location evidence="1">Cytoskeleton</location>
        <location evidence="1">Microtubule organizing center</location>
        <location evidence="1">Spindle pole body</location>
    </subcellularLocation>
</comment>
<dbReference type="InterPro" id="IPR048491">
    <property type="entry name" value="XMAP215_CLASP_TOG"/>
</dbReference>
<feature type="domain" description="TOG" evidence="9">
    <location>
        <begin position="276"/>
        <end position="510"/>
    </location>
</feature>
<evidence type="ECO:0000313" key="10">
    <source>
        <dbReference type="EMBL" id="KAA8900046.1"/>
    </source>
</evidence>
<evidence type="ECO:0000256" key="4">
    <source>
        <dbReference type="ARBA" id="ARBA00023212"/>
    </source>
</evidence>
<dbReference type="GO" id="GO:0005881">
    <property type="term" value="C:cytoplasmic microtubule"/>
    <property type="evidence" value="ECO:0007669"/>
    <property type="project" value="UniProtKB-ARBA"/>
</dbReference>
<dbReference type="VEuPathDB" id="FungiDB:DIURU_003994"/>
<accession>A0A642UJ24</accession>
<dbReference type="PROSITE" id="PS50077">
    <property type="entry name" value="HEAT_REPEAT"/>
    <property type="match status" value="1"/>
</dbReference>
<dbReference type="GO" id="GO:0061863">
    <property type="term" value="F:microtubule plus end polymerase"/>
    <property type="evidence" value="ECO:0007669"/>
    <property type="project" value="InterPro"/>
</dbReference>
<feature type="compositionally biased region" description="Low complexity" evidence="8">
    <location>
        <begin position="245"/>
        <end position="260"/>
    </location>
</feature>
<evidence type="ECO:0000256" key="8">
    <source>
        <dbReference type="SAM" id="MobiDB-lite"/>
    </source>
</evidence>
<gene>
    <name evidence="10" type="ORF">DIURU_003994</name>
</gene>
<name>A0A642UJ24_DIURU</name>
<dbReference type="GeneID" id="54782645"/>
<evidence type="ECO:0000256" key="3">
    <source>
        <dbReference type="ARBA" id="ARBA00022737"/>
    </source>
</evidence>
<proteinExistence type="inferred from homology"/>
<dbReference type="SUPFAM" id="SSF48371">
    <property type="entry name" value="ARM repeat"/>
    <property type="match status" value="1"/>
</dbReference>
<keyword evidence="11" id="KW-1185">Reference proteome</keyword>
<feature type="domain" description="TOG" evidence="9">
    <location>
        <begin position="3"/>
        <end position="238"/>
    </location>
</feature>
<keyword evidence="7" id="KW-0175">Coiled coil</keyword>
<dbReference type="Pfam" id="PF21042">
    <property type="entry name" value="Stu2_CTS"/>
    <property type="match status" value="1"/>
</dbReference>